<evidence type="ECO:0000313" key="1">
    <source>
        <dbReference type="EMBL" id="MBA0875965.1"/>
    </source>
</evidence>
<dbReference type="Proteomes" id="UP000593576">
    <property type="component" value="Unassembled WGS sequence"/>
</dbReference>
<feature type="non-terminal residue" evidence="1">
    <location>
        <position position="1"/>
    </location>
</feature>
<name>A0A7J9MXZ3_GOSSC</name>
<comment type="caution">
    <text evidence="1">The sequence shown here is derived from an EMBL/GenBank/DDBJ whole genome shotgun (WGS) entry which is preliminary data.</text>
</comment>
<keyword evidence="2" id="KW-1185">Reference proteome</keyword>
<gene>
    <name evidence="1" type="ORF">Goshw_014937</name>
</gene>
<accession>A0A7J9MXZ3</accession>
<evidence type="ECO:0000313" key="2">
    <source>
        <dbReference type="Proteomes" id="UP000593576"/>
    </source>
</evidence>
<dbReference type="EMBL" id="JABFAF010263303">
    <property type="protein sequence ID" value="MBA0875965.1"/>
    <property type="molecule type" value="Genomic_DNA"/>
</dbReference>
<protein>
    <submittedName>
        <fullName evidence="1">Uncharacterized protein</fullName>
    </submittedName>
</protein>
<organism evidence="1 2">
    <name type="scientific">Gossypium schwendimanii</name>
    <name type="common">Cotton</name>
    <dbReference type="NCBI Taxonomy" id="34291"/>
    <lineage>
        <taxon>Eukaryota</taxon>
        <taxon>Viridiplantae</taxon>
        <taxon>Streptophyta</taxon>
        <taxon>Embryophyta</taxon>
        <taxon>Tracheophyta</taxon>
        <taxon>Spermatophyta</taxon>
        <taxon>Magnoliopsida</taxon>
        <taxon>eudicotyledons</taxon>
        <taxon>Gunneridae</taxon>
        <taxon>Pentapetalae</taxon>
        <taxon>rosids</taxon>
        <taxon>malvids</taxon>
        <taxon>Malvales</taxon>
        <taxon>Malvaceae</taxon>
        <taxon>Malvoideae</taxon>
        <taxon>Gossypium</taxon>
    </lineage>
</organism>
<sequence length="46" mass="4982">IGTISLSISTSSSGPPIYIPIHNENHPVSRARLPTSLEDIQLLLDQ</sequence>
<dbReference type="AlphaFoldDB" id="A0A7J9MXZ3"/>
<reference evidence="1 2" key="1">
    <citation type="journal article" date="2019" name="Genome Biol. Evol.">
        <title>Insights into the evolution of the New World diploid cottons (Gossypium, subgenus Houzingenia) based on genome sequencing.</title>
        <authorList>
            <person name="Grover C.E."/>
            <person name="Arick M.A. 2nd"/>
            <person name="Thrash A."/>
            <person name="Conover J.L."/>
            <person name="Sanders W.S."/>
            <person name="Peterson D.G."/>
            <person name="Frelichowski J.E."/>
            <person name="Scheffler J.A."/>
            <person name="Scheffler B.E."/>
            <person name="Wendel J.F."/>
        </authorList>
    </citation>
    <scope>NUCLEOTIDE SEQUENCE [LARGE SCALE GENOMIC DNA]</scope>
    <source>
        <strain evidence="1">1</strain>
        <tissue evidence="1">Leaf</tissue>
    </source>
</reference>
<proteinExistence type="predicted"/>